<dbReference type="Proteomes" id="UP000175616">
    <property type="component" value="Unassembled WGS sequence"/>
</dbReference>
<gene>
    <name evidence="1" type="ORF">BAE27_11030</name>
</gene>
<dbReference type="EMBL" id="LZYE01000299">
    <property type="protein sequence ID" value="OFC30765.1"/>
    <property type="molecule type" value="Genomic_DNA"/>
</dbReference>
<evidence type="ECO:0000313" key="1">
    <source>
        <dbReference type="EMBL" id="OFC30765.1"/>
    </source>
</evidence>
<dbReference type="AlphaFoldDB" id="A0A1E7YKV6"/>
<evidence type="ECO:0000313" key="2">
    <source>
        <dbReference type="Proteomes" id="UP000175616"/>
    </source>
</evidence>
<sequence>MIENRQQFFLKFRQERKLVSCVTSEIKELELGWLTAMSVNDCSFALFYELLCPSYGDFKSLGELS</sequence>
<comment type="caution">
    <text evidence="1">The sequence shown here is derived from an EMBL/GenBank/DDBJ whole genome shotgun (WGS) entry which is preliminary data.</text>
</comment>
<organism evidence="1 2">
    <name type="scientific">Acidithiobacillus caldus</name>
    <dbReference type="NCBI Taxonomy" id="33059"/>
    <lineage>
        <taxon>Bacteria</taxon>
        <taxon>Pseudomonadati</taxon>
        <taxon>Pseudomonadota</taxon>
        <taxon>Acidithiobacillia</taxon>
        <taxon>Acidithiobacillales</taxon>
        <taxon>Acidithiobacillaceae</taxon>
        <taxon>Acidithiobacillus</taxon>
    </lineage>
</organism>
<proteinExistence type="predicted"/>
<reference evidence="1 2" key="1">
    <citation type="submission" date="2016-06" db="EMBL/GenBank/DDBJ databases">
        <title>Gene turnover analysis identifies the evolutionary adaptation of the extremophile Acidithiobacillus caldus.</title>
        <authorList>
            <person name="Zhang X."/>
        </authorList>
    </citation>
    <scope>NUCLEOTIDE SEQUENCE [LARGE SCALE GENOMIC DNA]</scope>
    <source>
        <strain evidence="1 2">DX</strain>
    </source>
</reference>
<protein>
    <submittedName>
        <fullName evidence="1">Uncharacterized protein</fullName>
    </submittedName>
</protein>
<accession>A0A1E7YKV6</accession>
<name>A0A1E7YKV6_9PROT</name>